<comment type="similarity">
    <text evidence="2 6">Belongs to the aspartate/ornithine carbamoyltransferase superfamily. OTCase family.</text>
</comment>
<dbReference type="FunFam" id="3.40.50.1370:FF:000008">
    <property type="entry name" value="Ornithine carbamoyltransferase"/>
    <property type="match status" value="1"/>
</dbReference>
<dbReference type="GO" id="GO:0016597">
    <property type="term" value="F:amino acid binding"/>
    <property type="evidence" value="ECO:0007669"/>
    <property type="project" value="InterPro"/>
</dbReference>
<gene>
    <name evidence="9" type="primary">argF</name>
    <name evidence="9" type="ORF">C0190_07130</name>
</gene>
<feature type="binding site" evidence="6">
    <location>
        <position position="288"/>
    </location>
    <ligand>
        <name>carbamoyl phosphate</name>
        <dbReference type="ChEBI" id="CHEBI:58228"/>
    </ligand>
</feature>
<feature type="binding site" evidence="6">
    <location>
        <position position="220"/>
    </location>
    <ligand>
        <name>L-ornithine</name>
        <dbReference type="ChEBI" id="CHEBI:46911"/>
    </ligand>
</feature>
<dbReference type="GO" id="GO:0005737">
    <property type="term" value="C:cytoplasm"/>
    <property type="evidence" value="ECO:0007669"/>
    <property type="project" value="UniProtKB-SubCell"/>
</dbReference>
<dbReference type="SUPFAM" id="SSF53671">
    <property type="entry name" value="Aspartate/ornithine carbamoyltransferase"/>
    <property type="match status" value="1"/>
</dbReference>
<evidence type="ECO:0000256" key="5">
    <source>
        <dbReference type="ARBA" id="ARBA00048772"/>
    </source>
</evidence>
<feature type="binding site" evidence="6">
    <location>
        <position position="101"/>
    </location>
    <ligand>
        <name>carbamoyl phosphate</name>
        <dbReference type="ChEBI" id="CHEBI:58228"/>
    </ligand>
</feature>
<feature type="binding site" evidence="6">
    <location>
        <begin position="50"/>
        <end position="53"/>
    </location>
    <ligand>
        <name>carbamoyl phosphate</name>
        <dbReference type="ChEBI" id="CHEBI:58228"/>
    </ligand>
</feature>
<feature type="binding site" evidence="6">
    <location>
        <begin position="260"/>
        <end position="261"/>
    </location>
    <ligand>
        <name>carbamoyl phosphate</name>
        <dbReference type="ChEBI" id="CHEBI:58228"/>
    </ligand>
</feature>
<dbReference type="HAMAP" id="MF_01109">
    <property type="entry name" value="OTCase"/>
    <property type="match status" value="1"/>
</dbReference>
<evidence type="ECO:0000256" key="3">
    <source>
        <dbReference type="ARBA" id="ARBA00013007"/>
    </source>
</evidence>
<dbReference type="NCBIfam" id="NF001986">
    <property type="entry name" value="PRK00779.1"/>
    <property type="match status" value="1"/>
</dbReference>
<dbReference type="InterPro" id="IPR006130">
    <property type="entry name" value="Asp/Orn_carbamoylTrfase"/>
</dbReference>
<proteinExistence type="inferred from homology"/>
<dbReference type="Pfam" id="PF02729">
    <property type="entry name" value="OTCace_N"/>
    <property type="match status" value="1"/>
</dbReference>
<dbReference type="AlphaFoldDB" id="A0A2N7PLS1"/>
<feature type="domain" description="Aspartate/ornithine carbamoyltransferase Asp/Orn-binding" evidence="7">
    <location>
        <begin position="150"/>
        <end position="298"/>
    </location>
</feature>
<feature type="binding site" evidence="6">
    <location>
        <begin position="128"/>
        <end position="131"/>
    </location>
    <ligand>
        <name>carbamoyl phosphate</name>
        <dbReference type="ChEBI" id="CHEBI:58228"/>
    </ligand>
</feature>
<evidence type="ECO:0000256" key="1">
    <source>
        <dbReference type="ARBA" id="ARBA00004975"/>
    </source>
</evidence>
<feature type="binding site" evidence="6">
    <location>
        <begin position="224"/>
        <end position="225"/>
    </location>
    <ligand>
        <name>L-ornithine</name>
        <dbReference type="ChEBI" id="CHEBI:46911"/>
    </ligand>
</feature>
<comment type="caution">
    <text evidence="9">The sequence shown here is derived from an EMBL/GenBank/DDBJ whole genome shotgun (WGS) entry which is preliminary data.</text>
</comment>
<comment type="catalytic activity">
    <reaction evidence="5 6">
        <text>carbamoyl phosphate + L-ornithine = L-citrulline + phosphate + H(+)</text>
        <dbReference type="Rhea" id="RHEA:19513"/>
        <dbReference type="ChEBI" id="CHEBI:15378"/>
        <dbReference type="ChEBI" id="CHEBI:43474"/>
        <dbReference type="ChEBI" id="CHEBI:46911"/>
        <dbReference type="ChEBI" id="CHEBI:57743"/>
        <dbReference type="ChEBI" id="CHEBI:58228"/>
        <dbReference type="EC" id="2.1.3.3"/>
    </reaction>
</comment>
<dbReference type="NCBIfam" id="TIGR00658">
    <property type="entry name" value="orni_carb_tr"/>
    <property type="match status" value="1"/>
</dbReference>
<dbReference type="InterPro" id="IPR036901">
    <property type="entry name" value="Asp/Orn_carbamoylTrfase_sf"/>
</dbReference>
<dbReference type="Proteomes" id="UP000235460">
    <property type="component" value="Unassembled WGS sequence"/>
</dbReference>
<dbReference type="PRINTS" id="PR00100">
    <property type="entry name" value="AOTCASE"/>
</dbReference>
<dbReference type="InterPro" id="IPR024904">
    <property type="entry name" value="OTCase_ArgI"/>
</dbReference>
<comment type="subcellular location">
    <subcellularLocation>
        <location evidence="6">Cytoplasm</location>
    </subcellularLocation>
</comment>
<evidence type="ECO:0000256" key="6">
    <source>
        <dbReference type="HAMAP-Rule" id="MF_01109"/>
    </source>
</evidence>
<feature type="binding site" evidence="6">
    <location>
        <position position="159"/>
    </location>
    <ligand>
        <name>L-ornithine</name>
        <dbReference type="ChEBI" id="CHEBI:46911"/>
    </ligand>
</feature>
<dbReference type="InterPro" id="IPR006132">
    <property type="entry name" value="Asp/Orn_carbamoyltranf_P-bd"/>
</dbReference>
<evidence type="ECO:0000313" key="9">
    <source>
        <dbReference type="EMBL" id="PMP65099.1"/>
    </source>
</evidence>
<evidence type="ECO:0000259" key="8">
    <source>
        <dbReference type="Pfam" id="PF02729"/>
    </source>
</evidence>
<dbReference type="GO" id="GO:0042450">
    <property type="term" value="P:L-arginine biosynthetic process via ornithine"/>
    <property type="evidence" value="ECO:0007669"/>
    <property type="project" value="UniProtKB-UniRule"/>
</dbReference>
<dbReference type="Pfam" id="PF00185">
    <property type="entry name" value="OTCace"/>
    <property type="match status" value="1"/>
</dbReference>
<dbReference type="GO" id="GO:0004585">
    <property type="term" value="F:ornithine carbamoyltransferase activity"/>
    <property type="evidence" value="ECO:0007669"/>
    <property type="project" value="UniProtKB-UniRule"/>
</dbReference>
<feature type="domain" description="Aspartate/ornithine carbamoyltransferase carbamoyl-P binding" evidence="8">
    <location>
        <begin position="4"/>
        <end position="141"/>
    </location>
</feature>
<evidence type="ECO:0000256" key="2">
    <source>
        <dbReference type="ARBA" id="ARBA00007805"/>
    </source>
</evidence>
<evidence type="ECO:0000259" key="7">
    <source>
        <dbReference type="Pfam" id="PF00185"/>
    </source>
</evidence>
<keyword evidence="4 6" id="KW-0808">Transferase</keyword>
<dbReference type="GO" id="GO:0019240">
    <property type="term" value="P:citrulline biosynthetic process"/>
    <property type="evidence" value="ECO:0007669"/>
    <property type="project" value="TreeGrafter"/>
</dbReference>
<dbReference type="EMBL" id="PNIK01000104">
    <property type="protein sequence ID" value="PMP65099.1"/>
    <property type="molecule type" value="Genomic_DNA"/>
</dbReference>
<dbReference type="PANTHER" id="PTHR45753">
    <property type="entry name" value="ORNITHINE CARBAMOYLTRANSFERASE, MITOCHONDRIAL"/>
    <property type="match status" value="1"/>
</dbReference>
<name>A0A2N7PLS1_9BACT</name>
<keyword evidence="6" id="KW-0963">Cytoplasm</keyword>
<dbReference type="Gene3D" id="3.40.50.1370">
    <property type="entry name" value="Aspartate/ornithine carbamoyltransferase"/>
    <property type="match status" value="2"/>
</dbReference>
<evidence type="ECO:0000313" key="10">
    <source>
        <dbReference type="Proteomes" id="UP000235460"/>
    </source>
</evidence>
<dbReference type="InterPro" id="IPR002292">
    <property type="entry name" value="Orn/put_carbamltrans"/>
</dbReference>
<reference evidence="9 10" key="1">
    <citation type="submission" date="2018-01" db="EMBL/GenBank/DDBJ databases">
        <title>Metagenomic assembled genomes from two thermal pools in the Uzon Caldera, Kamchatka, Russia.</title>
        <authorList>
            <person name="Wilkins L."/>
            <person name="Ettinger C."/>
        </authorList>
    </citation>
    <scope>NUCLEOTIDE SEQUENCE [LARGE SCALE GENOMIC DNA]</scope>
    <source>
        <strain evidence="9">ZAV-08</strain>
    </source>
</reference>
<protein>
    <recommendedName>
        <fullName evidence="3 6">Ornithine carbamoyltransferase</fullName>
        <shortName evidence="6">OTCase</shortName>
        <ecNumber evidence="3 6">2.1.3.3</ecNumber>
    </recommendedName>
</protein>
<accession>A0A2N7PLS1</accession>
<comment type="pathway">
    <text evidence="1">Amino-acid biosynthesis; L-arginine biosynthesis; L-arginine from L-ornithine and carbamoyl phosphate: step 1/3.</text>
</comment>
<evidence type="ECO:0000256" key="4">
    <source>
        <dbReference type="ARBA" id="ARBA00022679"/>
    </source>
</evidence>
<dbReference type="InterPro" id="IPR006131">
    <property type="entry name" value="Asp_carbamoyltransf_Asp/Orn-bd"/>
</dbReference>
<dbReference type="EC" id="2.1.3.3" evidence="3 6"/>
<sequence>MARRHFTKIWDLKKEEVLGLINRALELKRRKSWERKFVGKILGLIFEKPSTRTRVSFESAIIKWGGNSIFLSSKDLQLSRGEPIKDTARVLSRYIDILVLRTYKQETIEEFAKYSSIPVINGLSDRFHPCQVLSDIMTVMEKGKDIYRDKIVWIGDGNNVAQSWIEAASLLGFKLTLACPEGFEPEKELLESAKKLYNAQIEITHDPEKAIEGAKVINTDVWISMGQEKETKKRILAFKNFQVNSELLKLASPSAIVLHCLPAHREEEITEEVLEGAQSVVWDQAENKMWLHMALIEFLLESNYIY</sequence>
<dbReference type="PRINTS" id="PR00102">
    <property type="entry name" value="OTCASE"/>
</dbReference>
<dbReference type="PANTHER" id="PTHR45753:SF3">
    <property type="entry name" value="ORNITHINE TRANSCARBAMYLASE, MITOCHONDRIAL"/>
    <property type="match status" value="1"/>
</dbReference>
<dbReference type="PROSITE" id="PS00097">
    <property type="entry name" value="CARBAMOYLTRANSFERASE"/>
    <property type="match status" value="1"/>
</dbReference>
<feature type="binding site" evidence="6">
    <location>
        <position position="77"/>
    </location>
    <ligand>
        <name>carbamoyl phosphate</name>
        <dbReference type="ChEBI" id="CHEBI:58228"/>
    </ligand>
</feature>
<organism evidence="9 10">
    <name type="scientific">Thermodesulfobacterium geofontis</name>
    <dbReference type="NCBI Taxonomy" id="1295609"/>
    <lineage>
        <taxon>Bacteria</taxon>
        <taxon>Pseudomonadati</taxon>
        <taxon>Thermodesulfobacteriota</taxon>
        <taxon>Thermodesulfobacteria</taxon>
        <taxon>Thermodesulfobacteriales</taxon>
        <taxon>Thermodesulfobacteriaceae</taxon>
        <taxon>Thermodesulfobacterium</taxon>
    </lineage>
</organism>